<dbReference type="Pfam" id="PF14450">
    <property type="entry name" value="FtsA"/>
    <property type="match status" value="1"/>
</dbReference>
<accession>A0A3S0JS42</accession>
<evidence type="ECO:0000313" key="3">
    <source>
        <dbReference type="EMBL" id="RTQ93317.1"/>
    </source>
</evidence>
<dbReference type="PROSITE" id="PS50889">
    <property type="entry name" value="S4"/>
    <property type="match status" value="2"/>
</dbReference>
<gene>
    <name evidence="3" type="ORF">EKG35_08795</name>
</gene>
<proteinExistence type="predicted"/>
<sequence>MSSKLFALDIGTRSVVGIILEEQNEHFHVIDIIMKEHKERAMVDGQIHNVLYVADLIKEIKAELELKHGPLTKVSVAAAGRALKTEQASITVNIKNRPIFTEEDISRLELQAVQQAQQQLLQHREDASSNHYYCVGYSVLYYRLDGEEIGSLLDQQGNEATVEVIATFLPRVVVESLLAALKRADLEMEALTLEPIAAINVLIPSSMRRLNVALVDIGAGTSDIAITDKGTIVAYGMVPTAGDEITEALSDHFLLDFHIAENAKRQLATEESILIKDILGFDQLYPKSEVLDAIQPAIRALAEAISNEILRLNNQNPPKAIMLVGGGSLTPNLTNEIATILQLPANRVAVRGIDAIQNLTKEDSIPATPELVTPIGIAIAAKKAPIQYMTITVNDQIVRLFEMKEMTVADAFLAANIRANQLYGRPGHGISITVNEQNILIPGEHGQPASILVNGEIASTKTEIKNGDVISLVEGRNGKDAQATVRDIVDNATVKTVTVNETNYTIEPTIHVNDKAASLDQELKDYDQVKVETVETVEEVLKHINRFDILKKLQSFYILVDGQPLFLPEYSAKIFINGKPGKLQYPINDGDTITIQDTTLPTVDTVVNKLDLLLEDKIVVTFQNEQVELRKVCREVLINGVAALPTTTISNGTAIQIINKDTNQWIFQDVFRFSNWQLPSNFKGSFTILKNGIPSSFDAEIFGGDSLEILLSENPVTS</sequence>
<dbReference type="Gene3D" id="3.30.1490.300">
    <property type="match status" value="1"/>
</dbReference>
<dbReference type="GO" id="GO:0051301">
    <property type="term" value="P:cell division"/>
    <property type="evidence" value="ECO:0007669"/>
    <property type="project" value="UniProtKB-KW"/>
</dbReference>
<keyword evidence="4" id="KW-1185">Reference proteome</keyword>
<dbReference type="InterPro" id="IPR043129">
    <property type="entry name" value="ATPase_NBD"/>
</dbReference>
<evidence type="ECO:0000259" key="2">
    <source>
        <dbReference type="SMART" id="SM00842"/>
    </source>
</evidence>
<dbReference type="PANTHER" id="PTHR32432">
    <property type="entry name" value="CELL DIVISION PROTEIN FTSA-RELATED"/>
    <property type="match status" value="1"/>
</dbReference>
<keyword evidence="3" id="KW-0131">Cell cycle</keyword>
<keyword evidence="1" id="KW-0694">RNA-binding</keyword>
<dbReference type="Gene3D" id="3.30.420.40">
    <property type="match status" value="2"/>
</dbReference>
<dbReference type="Proteomes" id="UP000276349">
    <property type="component" value="Unassembled WGS sequence"/>
</dbReference>
<dbReference type="EMBL" id="RXNR01000020">
    <property type="protein sequence ID" value="RTQ93317.1"/>
    <property type="molecule type" value="Genomic_DNA"/>
</dbReference>
<dbReference type="OrthoDB" id="9768127at2"/>
<dbReference type="AlphaFoldDB" id="A0A3S0JS42"/>
<evidence type="ECO:0000313" key="4">
    <source>
        <dbReference type="Proteomes" id="UP000276349"/>
    </source>
</evidence>
<feature type="domain" description="SHS2" evidence="2">
    <location>
        <begin position="5"/>
        <end position="202"/>
    </location>
</feature>
<dbReference type="SMART" id="SM00842">
    <property type="entry name" value="FtsA"/>
    <property type="match status" value="1"/>
</dbReference>
<protein>
    <submittedName>
        <fullName evidence="3">Cell division protein</fullName>
    </submittedName>
</protein>
<organism evidence="3 4">
    <name type="scientific">Lysinibacillus telephonicus</name>
    <dbReference type="NCBI Taxonomy" id="1714840"/>
    <lineage>
        <taxon>Bacteria</taxon>
        <taxon>Bacillati</taxon>
        <taxon>Bacillota</taxon>
        <taxon>Bacilli</taxon>
        <taxon>Bacillales</taxon>
        <taxon>Bacillaceae</taxon>
        <taxon>Lysinibacillus</taxon>
    </lineage>
</organism>
<evidence type="ECO:0000256" key="1">
    <source>
        <dbReference type="PROSITE-ProRule" id="PRU00182"/>
    </source>
</evidence>
<dbReference type="GO" id="GO:0003723">
    <property type="term" value="F:RNA binding"/>
    <property type="evidence" value="ECO:0007669"/>
    <property type="project" value="UniProtKB-KW"/>
</dbReference>
<name>A0A3S0JS42_9BACI</name>
<comment type="caution">
    <text evidence="3">The sequence shown here is derived from an EMBL/GenBank/DDBJ whole genome shotgun (WGS) entry which is preliminary data.</text>
</comment>
<dbReference type="SUPFAM" id="SSF53067">
    <property type="entry name" value="Actin-like ATPase domain"/>
    <property type="match status" value="2"/>
</dbReference>
<dbReference type="InterPro" id="IPR050696">
    <property type="entry name" value="FtsA/MreB"/>
</dbReference>
<dbReference type="PANTHER" id="PTHR32432:SF3">
    <property type="entry name" value="ETHANOLAMINE UTILIZATION PROTEIN EUTJ"/>
    <property type="match status" value="1"/>
</dbReference>
<dbReference type="InterPro" id="IPR003494">
    <property type="entry name" value="SHS2_FtsA"/>
</dbReference>
<reference evidence="3 4" key="1">
    <citation type="submission" date="2018-12" db="EMBL/GenBank/DDBJ databases">
        <authorList>
            <person name="Yu L."/>
        </authorList>
    </citation>
    <scope>NUCLEOTIDE SEQUENCE [LARGE SCALE GENOMIC DNA]</scope>
    <source>
        <strain evidence="3 4">S5H2222</strain>
    </source>
</reference>
<keyword evidence="3" id="KW-0132">Cell division</keyword>
<dbReference type="CDD" id="cd24004">
    <property type="entry name" value="ASKHA_NBD_PilM-like"/>
    <property type="match status" value="1"/>
</dbReference>
<dbReference type="RefSeq" id="WP_126294081.1">
    <property type="nucleotide sequence ID" value="NZ_CP155468.1"/>
</dbReference>